<reference evidence="2 3" key="2">
    <citation type="submission" date="2018-11" db="EMBL/GenBank/DDBJ databases">
        <authorList>
            <consortium name="Pathogen Informatics"/>
        </authorList>
    </citation>
    <scope>NUCLEOTIDE SEQUENCE [LARGE SCALE GENOMIC DNA]</scope>
</reference>
<organism evidence="4">
    <name type="scientific">Thelazia callipaeda</name>
    <name type="common">Oriental eyeworm</name>
    <name type="synonym">Parasitic nematode</name>
    <dbReference type="NCBI Taxonomy" id="103827"/>
    <lineage>
        <taxon>Eukaryota</taxon>
        <taxon>Metazoa</taxon>
        <taxon>Ecdysozoa</taxon>
        <taxon>Nematoda</taxon>
        <taxon>Chromadorea</taxon>
        <taxon>Rhabditida</taxon>
        <taxon>Spirurina</taxon>
        <taxon>Spiruromorpha</taxon>
        <taxon>Thelazioidea</taxon>
        <taxon>Thelaziidae</taxon>
        <taxon>Thelazia</taxon>
    </lineage>
</organism>
<evidence type="ECO:0000313" key="2">
    <source>
        <dbReference type="EMBL" id="VDM99040.1"/>
    </source>
</evidence>
<protein>
    <submittedName>
        <fullName evidence="4">Pleckstrin homology domain-containing family M member 2</fullName>
    </submittedName>
</protein>
<feature type="region of interest" description="Disordered" evidence="1">
    <location>
        <begin position="95"/>
        <end position="131"/>
    </location>
</feature>
<name>A0A0N5CRL5_THECL</name>
<dbReference type="WBParaSite" id="TCLT_0000286501-mRNA-1">
    <property type="protein sequence ID" value="TCLT_0000286501-mRNA-1"/>
    <property type="gene ID" value="TCLT_0000286501"/>
</dbReference>
<dbReference type="AlphaFoldDB" id="A0A0N5CRL5"/>
<dbReference type="OMA" id="MFIRGIP"/>
<evidence type="ECO:0000313" key="3">
    <source>
        <dbReference type="Proteomes" id="UP000276776"/>
    </source>
</evidence>
<gene>
    <name evidence="2" type="ORF">TCLT_LOCUS2866</name>
</gene>
<evidence type="ECO:0000313" key="4">
    <source>
        <dbReference type="WBParaSite" id="TCLT_0000286501-mRNA-1"/>
    </source>
</evidence>
<reference evidence="4" key="1">
    <citation type="submission" date="2017-02" db="UniProtKB">
        <authorList>
            <consortium name="WormBaseParasite"/>
        </authorList>
    </citation>
    <scope>IDENTIFICATION</scope>
</reference>
<accession>A0A0N5CRL5</accession>
<dbReference type="Proteomes" id="UP000276776">
    <property type="component" value="Unassembled WGS sequence"/>
</dbReference>
<sequence length="519" mass="59077">MYRVCSRLLGRDFIWTILEQARLDLLSRNETCLLNPRMPYVVNNEEDGNCSETTTDQINDHSTVHSNDAVFAAMLSSENSPQKYQLQVQEEEFRSSCKKGSKKKLTQPASKHNGYSMSITSRSSSQTNYTSSDKSASFHLLWDDPRWDEETDFTNIRQRDRYSVVSDVSNMTEFQAAQGLFDGSDDCRQISLVVEKNSEIGTDECISNESENCELDSSDFIRKSCMSDSKHLYHITTGYITTTDSMSVSSERSSRSFMSLKQRLIANASSSGLLELVQTTVSLDQLQTIMTDSGISKGTTVSSSNLLSNRSLCYNKNSEAFLSDDEAVGLNMSYSFTSPSLSNNKVSVIRRTNLNQINEDRCSPTTSTRSMEWFDDDYCPFHVNQNCNEKLSMESGKDEENPLAACFNHSTFDKPNANTSESIKHKYLLNVTRDLMAWAREQFTPKSHQLKALQSLYVSHCRWRRIGLKYSSNSFEQFLTSLLHLMLLRRIRFFGCTNMQIIAKVCFLSSKFLLTFMLH</sequence>
<keyword evidence="3" id="KW-1185">Reference proteome</keyword>
<feature type="compositionally biased region" description="Low complexity" evidence="1">
    <location>
        <begin position="116"/>
        <end position="131"/>
    </location>
</feature>
<proteinExistence type="predicted"/>
<dbReference type="EMBL" id="UYYF01000752">
    <property type="protein sequence ID" value="VDM99040.1"/>
    <property type="molecule type" value="Genomic_DNA"/>
</dbReference>
<evidence type="ECO:0000256" key="1">
    <source>
        <dbReference type="SAM" id="MobiDB-lite"/>
    </source>
</evidence>
<dbReference type="OrthoDB" id="5835957at2759"/>
<feature type="compositionally biased region" description="Basic residues" evidence="1">
    <location>
        <begin position="96"/>
        <end position="105"/>
    </location>
</feature>